<keyword evidence="12" id="KW-0902">Two-component regulatory system</keyword>
<accession>A0A7H0YA42</accession>
<comment type="catalytic activity">
    <reaction evidence="1">
        <text>ATP + protein L-histidine = ADP + protein N-phospho-L-histidine.</text>
        <dbReference type="EC" id="2.7.13.3"/>
    </reaction>
</comment>
<evidence type="ECO:0000256" key="10">
    <source>
        <dbReference type="ARBA" id="ARBA00022840"/>
    </source>
</evidence>
<gene>
    <name evidence="17" type="ORF">IAQ67_02160</name>
</gene>
<evidence type="ECO:0000256" key="12">
    <source>
        <dbReference type="ARBA" id="ARBA00023012"/>
    </source>
</evidence>
<dbReference type="InterPro" id="IPR003594">
    <property type="entry name" value="HATPase_dom"/>
</dbReference>
<dbReference type="GO" id="GO:0000155">
    <property type="term" value="F:phosphorelay sensor kinase activity"/>
    <property type="evidence" value="ECO:0007669"/>
    <property type="project" value="InterPro"/>
</dbReference>
<dbReference type="AlphaFoldDB" id="A0A7H0YA42"/>
<keyword evidence="5" id="KW-0597">Phosphoprotein</keyword>
<dbReference type="Proteomes" id="UP000516384">
    <property type="component" value="Chromosome"/>
</dbReference>
<evidence type="ECO:0000256" key="1">
    <source>
        <dbReference type="ARBA" id="ARBA00000085"/>
    </source>
</evidence>
<dbReference type="PROSITE" id="PS50109">
    <property type="entry name" value="HIS_KIN"/>
    <property type="match status" value="1"/>
</dbReference>
<dbReference type="Pfam" id="PF00512">
    <property type="entry name" value="HisKA"/>
    <property type="match status" value="1"/>
</dbReference>
<dbReference type="EMBL" id="CP061172">
    <property type="protein sequence ID" value="QNR67950.1"/>
    <property type="molecule type" value="Genomic_DNA"/>
</dbReference>
<evidence type="ECO:0000256" key="13">
    <source>
        <dbReference type="ARBA" id="ARBA00023136"/>
    </source>
</evidence>
<dbReference type="CDD" id="cd06225">
    <property type="entry name" value="HAMP"/>
    <property type="match status" value="1"/>
</dbReference>
<keyword evidence="6" id="KW-0808">Transferase</keyword>
<keyword evidence="7 14" id="KW-0812">Transmembrane</keyword>
<dbReference type="RefSeq" id="WP_190298499.1">
    <property type="nucleotide sequence ID" value="NZ_CP061172.1"/>
</dbReference>
<dbReference type="Gene3D" id="6.10.340.10">
    <property type="match status" value="1"/>
</dbReference>
<evidence type="ECO:0000259" key="15">
    <source>
        <dbReference type="PROSITE" id="PS50109"/>
    </source>
</evidence>
<dbReference type="PANTHER" id="PTHR45528">
    <property type="entry name" value="SENSOR HISTIDINE KINASE CPXA"/>
    <property type="match status" value="1"/>
</dbReference>
<evidence type="ECO:0000256" key="2">
    <source>
        <dbReference type="ARBA" id="ARBA00004651"/>
    </source>
</evidence>
<feature type="domain" description="HAMP" evidence="16">
    <location>
        <begin position="213"/>
        <end position="265"/>
    </location>
</feature>
<evidence type="ECO:0000313" key="17">
    <source>
        <dbReference type="EMBL" id="QNR67950.1"/>
    </source>
</evidence>
<evidence type="ECO:0000256" key="8">
    <source>
        <dbReference type="ARBA" id="ARBA00022741"/>
    </source>
</evidence>
<dbReference type="InterPro" id="IPR005467">
    <property type="entry name" value="His_kinase_dom"/>
</dbReference>
<keyword evidence="13 14" id="KW-0472">Membrane</keyword>
<feature type="transmembrane region" description="Helical" evidence="14">
    <location>
        <begin position="31"/>
        <end position="56"/>
    </location>
</feature>
<dbReference type="InterPro" id="IPR036890">
    <property type="entry name" value="HATPase_C_sf"/>
</dbReference>
<dbReference type="SMART" id="SM00304">
    <property type="entry name" value="HAMP"/>
    <property type="match status" value="1"/>
</dbReference>
<dbReference type="Gene3D" id="1.10.287.130">
    <property type="match status" value="1"/>
</dbReference>
<evidence type="ECO:0000256" key="5">
    <source>
        <dbReference type="ARBA" id="ARBA00022553"/>
    </source>
</evidence>
<evidence type="ECO:0000256" key="7">
    <source>
        <dbReference type="ARBA" id="ARBA00022692"/>
    </source>
</evidence>
<dbReference type="InterPro" id="IPR003660">
    <property type="entry name" value="HAMP_dom"/>
</dbReference>
<organism evidence="17 18">
    <name type="scientific">Paenibacillus peoriae</name>
    <dbReference type="NCBI Taxonomy" id="59893"/>
    <lineage>
        <taxon>Bacteria</taxon>
        <taxon>Bacillati</taxon>
        <taxon>Bacillota</taxon>
        <taxon>Bacilli</taxon>
        <taxon>Bacillales</taxon>
        <taxon>Paenibacillaceae</taxon>
        <taxon>Paenibacillus</taxon>
    </lineage>
</organism>
<evidence type="ECO:0000256" key="11">
    <source>
        <dbReference type="ARBA" id="ARBA00022989"/>
    </source>
</evidence>
<dbReference type="PROSITE" id="PS50885">
    <property type="entry name" value="HAMP"/>
    <property type="match status" value="1"/>
</dbReference>
<sequence>MSRTRKNWRRLHPSSRPDQGGRFRSSLLFRYLVIIVVAMMLLPIVLPATALIYSVLLNWGAELKPKNAYYPSASHTENSWHREAVALKGATPEQISAHLRKIQQDMFPNSQIFWVDTAGKTRLELPTQPNMPKQWNAAQAIAFMKQASYEGPFTVVAFIGGGKNDVNQGYMVLKVPRSFFEQPPTDSSMFMYYLFFIVLVLGAFIFVSLLFFGGIRRRLLQLQAAMSQRGEDGLPILVTTGRPDEIGKLEEAFNQMVEQLAESRGRERQEEELRKRLVADLSHDIRTPLTVVRSHLYTLDGENLSSRGKQSITLMENKLKDLGSLIDNLLTYNLLASGKYTMNNTPRDILRLVRECVASWYPVWEKEGFEVDIDLPEHSMVWNVDEQGFRRLLDNLFQNVVRHAASGRYIGVQVQKDNGTEALVIVDKGPGMEQQSSEKGAGIGLAITELLAREMNLEREIISSSAGTRIRFLNKT</sequence>
<dbReference type="SMART" id="SM00387">
    <property type="entry name" value="HATPase_c"/>
    <property type="match status" value="1"/>
</dbReference>
<evidence type="ECO:0000256" key="14">
    <source>
        <dbReference type="SAM" id="Phobius"/>
    </source>
</evidence>
<evidence type="ECO:0000259" key="16">
    <source>
        <dbReference type="PROSITE" id="PS50885"/>
    </source>
</evidence>
<keyword evidence="8" id="KW-0547">Nucleotide-binding</keyword>
<dbReference type="EC" id="2.7.13.3" evidence="3"/>
<keyword evidence="4" id="KW-1003">Cell membrane</keyword>
<proteinExistence type="predicted"/>
<dbReference type="GO" id="GO:0005886">
    <property type="term" value="C:plasma membrane"/>
    <property type="evidence" value="ECO:0007669"/>
    <property type="project" value="UniProtKB-SubCell"/>
</dbReference>
<evidence type="ECO:0000256" key="3">
    <source>
        <dbReference type="ARBA" id="ARBA00012438"/>
    </source>
</evidence>
<dbReference type="InterPro" id="IPR003661">
    <property type="entry name" value="HisK_dim/P_dom"/>
</dbReference>
<protein>
    <recommendedName>
        <fullName evidence="3">histidine kinase</fullName>
        <ecNumber evidence="3">2.7.13.3</ecNumber>
    </recommendedName>
</protein>
<dbReference type="SMART" id="SM00388">
    <property type="entry name" value="HisKA"/>
    <property type="match status" value="1"/>
</dbReference>
<dbReference type="Gene3D" id="3.30.565.10">
    <property type="entry name" value="Histidine kinase-like ATPase, C-terminal domain"/>
    <property type="match status" value="1"/>
</dbReference>
<evidence type="ECO:0000256" key="9">
    <source>
        <dbReference type="ARBA" id="ARBA00022777"/>
    </source>
</evidence>
<reference evidence="17 18" key="1">
    <citation type="submission" date="2020-09" db="EMBL/GenBank/DDBJ databases">
        <title>Characterization of Paenibacillus peoriae strain ZF390 with broad-spectrum antimicrobial activity as a potential biocontrol agent.</title>
        <authorList>
            <person name="Li L."/>
            <person name="Zhao Y."/>
            <person name="Li B."/>
            <person name="Xie X."/>
        </authorList>
    </citation>
    <scope>NUCLEOTIDE SEQUENCE [LARGE SCALE GENOMIC DNA]</scope>
    <source>
        <strain evidence="17 18">ZF390</strain>
    </source>
</reference>
<keyword evidence="10" id="KW-0067">ATP-binding</keyword>
<keyword evidence="11 14" id="KW-1133">Transmembrane helix</keyword>
<name>A0A7H0YA42_9BACL</name>
<dbReference type="PANTHER" id="PTHR45528:SF9">
    <property type="entry name" value="SENSOR HISTIDINE KINASE YBDK"/>
    <property type="match status" value="1"/>
</dbReference>
<feature type="domain" description="Histidine kinase" evidence="15">
    <location>
        <begin position="280"/>
        <end position="476"/>
    </location>
</feature>
<dbReference type="Pfam" id="PF00672">
    <property type="entry name" value="HAMP"/>
    <property type="match status" value="1"/>
</dbReference>
<comment type="subcellular location">
    <subcellularLocation>
        <location evidence="2">Cell membrane</location>
        <topology evidence="2">Multi-pass membrane protein</topology>
    </subcellularLocation>
</comment>
<keyword evidence="9 17" id="KW-0418">Kinase</keyword>
<feature type="transmembrane region" description="Helical" evidence="14">
    <location>
        <begin position="190"/>
        <end position="212"/>
    </location>
</feature>
<dbReference type="SUPFAM" id="SSF47384">
    <property type="entry name" value="Homodimeric domain of signal transducing histidine kinase"/>
    <property type="match status" value="1"/>
</dbReference>
<dbReference type="CDD" id="cd00082">
    <property type="entry name" value="HisKA"/>
    <property type="match status" value="1"/>
</dbReference>
<dbReference type="Pfam" id="PF02518">
    <property type="entry name" value="HATPase_c"/>
    <property type="match status" value="1"/>
</dbReference>
<dbReference type="GO" id="GO:0005524">
    <property type="term" value="F:ATP binding"/>
    <property type="evidence" value="ECO:0007669"/>
    <property type="project" value="UniProtKB-KW"/>
</dbReference>
<dbReference type="InterPro" id="IPR050398">
    <property type="entry name" value="HssS/ArlS-like"/>
</dbReference>
<evidence type="ECO:0000313" key="18">
    <source>
        <dbReference type="Proteomes" id="UP000516384"/>
    </source>
</evidence>
<evidence type="ECO:0000256" key="6">
    <source>
        <dbReference type="ARBA" id="ARBA00022679"/>
    </source>
</evidence>
<dbReference type="InterPro" id="IPR036097">
    <property type="entry name" value="HisK_dim/P_sf"/>
</dbReference>
<dbReference type="SUPFAM" id="SSF55874">
    <property type="entry name" value="ATPase domain of HSP90 chaperone/DNA topoisomerase II/histidine kinase"/>
    <property type="match status" value="1"/>
</dbReference>
<evidence type="ECO:0000256" key="4">
    <source>
        <dbReference type="ARBA" id="ARBA00022475"/>
    </source>
</evidence>
<dbReference type="SUPFAM" id="SSF158472">
    <property type="entry name" value="HAMP domain-like"/>
    <property type="match status" value="1"/>
</dbReference>